<feature type="domain" description="FAD/NAD(P)-binding" evidence="9">
    <location>
        <begin position="5"/>
        <end position="299"/>
    </location>
</feature>
<keyword evidence="5" id="KW-0809">Transit peptide</keyword>
<name>A0A7Z0AA35_9MICO</name>
<dbReference type="GO" id="GO:0071949">
    <property type="term" value="F:FAD binding"/>
    <property type="evidence" value="ECO:0007669"/>
    <property type="project" value="TreeGrafter"/>
</dbReference>
<dbReference type="RefSeq" id="WP_179424860.1">
    <property type="nucleotide sequence ID" value="NZ_JACBZP010000001.1"/>
</dbReference>
<dbReference type="PANTHER" id="PTHR43557">
    <property type="entry name" value="APOPTOSIS-INDUCING FACTOR 1"/>
    <property type="match status" value="1"/>
</dbReference>
<dbReference type="Pfam" id="PF14721">
    <property type="entry name" value="AIF_C"/>
    <property type="match status" value="1"/>
</dbReference>
<dbReference type="AlphaFoldDB" id="A0A7Z0AA35"/>
<dbReference type="SUPFAM" id="SSF55424">
    <property type="entry name" value="FAD/NAD-linked reductases, dimerisation (C-terminal) domain"/>
    <property type="match status" value="1"/>
</dbReference>
<dbReference type="GO" id="GO:0005737">
    <property type="term" value="C:cytoplasm"/>
    <property type="evidence" value="ECO:0007669"/>
    <property type="project" value="TreeGrafter"/>
</dbReference>
<keyword evidence="4" id="KW-0274">FAD</keyword>
<dbReference type="Pfam" id="PF07992">
    <property type="entry name" value="Pyr_redox_2"/>
    <property type="match status" value="1"/>
</dbReference>
<dbReference type="InterPro" id="IPR050446">
    <property type="entry name" value="FAD-oxidoreductase/Apoptosis"/>
</dbReference>
<keyword evidence="2" id="KW-0285">Flavoprotein</keyword>
<accession>A0A7Z0AA35</accession>
<evidence type="ECO:0000313" key="11">
    <source>
        <dbReference type="EMBL" id="NYI65863.1"/>
    </source>
</evidence>
<dbReference type="SUPFAM" id="SSF51905">
    <property type="entry name" value="FAD/NAD(P)-binding domain"/>
    <property type="match status" value="1"/>
</dbReference>
<sequence>MRDYYDYLIVGGGPAADGAARGIRSVDEHGSIGIVGDDVDPPYDRPKLSKDLWNDPEASFSDIWLDTEQATDAQVLTKTVVTAIDTRAHTVHSERGHAIGYGKLLLATGGHPRTVPSLPAGDRTIYFRTAADYRRLVDVAARRGHIAVVGASFIGTEIAASLSTAGCSVTLIFPNETIGDRAYPESVREQIEKSFSDHGVDLKRGVRVDGGSVGEQSVSLSLSDGAEVTADVVVLGLGIAPSVELAERAGIAVDDGIVVDSQLRTSADDVFAAGDVANYPDAILGRRRVEHIDNAGEMGQTAGANLAGSPNDYLHTPYFWSDIFDSGYEAVGDLDASKPMVEVDKPDGGKVVYYRDGDGIRGVLLWNLFGSTDDALAVMAEDSRLTDDDLRDRI</sequence>
<evidence type="ECO:0000259" key="9">
    <source>
        <dbReference type="Pfam" id="PF07992"/>
    </source>
</evidence>
<reference evidence="11 12" key="1">
    <citation type="submission" date="2020-07" db="EMBL/GenBank/DDBJ databases">
        <title>Sequencing the genomes of 1000 actinobacteria strains.</title>
        <authorList>
            <person name="Klenk H.-P."/>
        </authorList>
    </citation>
    <scope>NUCLEOTIDE SEQUENCE [LARGE SCALE GENOMIC DNA]</scope>
    <source>
        <strain evidence="11 12">DSM 26341</strain>
    </source>
</reference>
<evidence type="ECO:0000256" key="6">
    <source>
        <dbReference type="ARBA" id="ARBA00023002"/>
    </source>
</evidence>
<keyword evidence="3" id="KW-0053">Apoptosis</keyword>
<evidence type="ECO:0000313" key="12">
    <source>
        <dbReference type="Proteomes" id="UP000539111"/>
    </source>
</evidence>
<dbReference type="Gene3D" id="3.50.50.60">
    <property type="entry name" value="FAD/NAD(P)-binding domain"/>
    <property type="match status" value="2"/>
</dbReference>
<dbReference type="EMBL" id="JACBZP010000001">
    <property type="protein sequence ID" value="NYI65863.1"/>
    <property type="molecule type" value="Genomic_DNA"/>
</dbReference>
<evidence type="ECO:0000256" key="4">
    <source>
        <dbReference type="ARBA" id="ARBA00022827"/>
    </source>
</evidence>
<evidence type="ECO:0000259" key="10">
    <source>
        <dbReference type="Pfam" id="PF14721"/>
    </source>
</evidence>
<dbReference type="PRINTS" id="PR00411">
    <property type="entry name" value="PNDRDTASEI"/>
</dbReference>
<feature type="domain" description="Mitochondrial apoptosis-inducing factor C-terminal" evidence="10">
    <location>
        <begin position="302"/>
        <end position="343"/>
    </location>
</feature>
<dbReference type="PRINTS" id="PR00368">
    <property type="entry name" value="FADPNR"/>
</dbReference>
<dbReference type="Proteomes" id="UP000539111">
    <property type="component" value="Unassembled WGS sequence"/>
</dbReference>
<dbReference type="GO" id="GO:0046983">
    <property type="term" value="F:protein dimerization activity"/>
    <property type="evidence" value="ECO:0007669"/>
    <property type="project" value="InterPro"/>
</dbReference>
<comment type="catalytic activity">
    <reaction evidence="8">
        <text>A + NADH + H(+) = AH2 + NAD(+)</text>
        <dbReference type="Rhea" id="RHEA:11356"/>
        <dbReference type="ChEBI" id="CHEBI:13193"/>
        <dbReference type="ChEBI" id="CHEBI:15378"/>
        <dbReference type="ChEBI" id="CHEBI:17499"/>
        <dbReference type="ChEBI" id="CHEBI:57540"/>
        <dbReference type="ChEBI" id="CHEBI:57945"/>
    </reaction>
</comment>
<evidence type="ECO:0000256" key="2">
    <source>
        <dbReference type="ARBA" id="ARBA00022630"/>
    </source>
</evidence>
<dbReference type="PANTHER" id="PTHR43557:SF4">
    <property type="entry name" value="APOPTOSIS-INDUCING FACTOR 1, MITOCHONDRIAL"/>
    <property type="match status" value="1"/>
</dbReference>
<proteinExistence type="predicted"/>
<dbReference type="GO" id="GO:0012501">
    <property type="term" value="P:programmed cell death"/>
    <property type="evidence" value="ECO:0007669"/>
    <property type="project" value="TreeGrafter"/>
</dbReference>
<organism evidence="11 12">
    <name type="scientific">Spelaeicoccus albus</name>
    <dbReference type="NCBI Taxonomy" id="1280376"/>
    <lineage>
        <taxon>Bacteria</taxon>
        <taxon>Bacillati</taxon>
        <taxon>Actinomycetota</taxon>
        <taxon>Actinomycetes</taxon>
        <taxon>Micrococcales</taxon>
        <taxon>Brevibacteriaceae</taxon>
        <taxon>Spelaeicoccus</taxon>
    </lineage>
</organism>
<dbReference type="InterPro" id="IPR029324">
    <property type="entry name" value="AIF_C"/>
</dbReference>
<gene>
    <name evidence="11" type="ORF">BJY26_000169</name>
</gene>
<evidence type="ECO:0000256" key="8">
    <source>
        <dbReference type="ARBA" id="ARBA00047786"/>
    </source>
</evidence>
<evidence type="ECO:0000256" key="5">
    <source>
        <dbReference type="ARBA" id="ARBA00022946"/>
    </source>
</evidence>
<comment type="cofactor">
    <cofactor evidence="1">
        <name>FAD</name>
        <dbReference type="ChEBI" id="CHEBI:57692"/>
    </cofactor>
</comment>
<dbReference type="InterPro" id="IPR023753">
    <property type="entry name" value="FAD/NAD-binding_dom"/>
</dbReference>
<evidence type="ECO:0000256" key="1">
    <source>
        <dbReference type="ARBA" id="ARBA00001974"/>
    </source>
</evidence>
<keyword evidence="7" id="KW-0520">NAD</keyword>
<dbReference type="Gene3D" id="3.30.390.30">
    <property type="match status" value="1"/>
</dbReference>
<evidence type="ECO:0000256" key="3">
    <source>
        <dbReference type="ARBA" id="ARBA00022703"/>
    </source>
</evidence>
<evidence type="ECO:0000256" key="7">
    <source>
        <dbReference type="ARBA" id="ARBA00023027"/>
    </source>
</evidence>
<keyword evidence="12" id="KW-1185">Reference proteome</keyword>
<dbReference type="InterPro" id="IPR036188">
    <property type="entry name" value="FAD/NAD-bd_sf"/>
</dbReference>
<dbReference type="GO" id="GO:0016174">
    <property type="term" value="F:NAD(P)H oxidase H2O2-forming activity"/>
    <property type="evidence" value="ECO:0007669"/>
    <property type="project" value="TreeGrafter"/>
</dbReference>
<keyword evidence="6" id="KW-0560">Oxidoreductase</keyword>
<comment type="caution">
    <text evidence="11">The sequence shown here is derived from an EMBL/GenBank/DDBJ whole genome shotgun (WGS) entry which is preliminary data.</text>
</comment>
<dbReference type="GO" id="GO:0033108">
    <property type="term" value="P:mitochondrial respiratory chain complex assembly"/>
    <property type="evidence" value="ECO:0007669"/>
    <property type="project" value="TreeGrafter"/>
</dbReference>
<protein>
    <submittedName>
        <fullName evidence="11">NADPH-dependent 2,4-dienoyl-CoA reductase/sulfur reductase-like enzyme</fullName>
    </submittedName>
</protein>
<dbReference type="InterPro" id="IPR016156">
    <property type="entry name" value="FAD/NAD-linked_Rdtase_dimer_sf"/>
</dbReference>